<dbReference type="InterPro" id="IPR007714">
    <property type="entry name" value="CFA20_dom"/>
</dbReference>
<dbReference type="InterPro" id="IPR040441">
    <property type="entry name" value="CFA20/CFAP20DC"/>
</dbReference>
<organism evidence="2 3">
    <name type="scientific">Streblomastix strix</name>
    <dbReference type="NCBI Taxonomy" id="222440"/>
    <lineage>
        <taxon>Eukaryota</taxon>
        <taxon>Metamonada</taxon>
        <taxon>Preaxostyla</taxon>
        <taxon>Oxymonadida</taxon>
        <taxon>Streblomastigidae</taxon>
        <taxon>Streblomastix</taxon>
    </lineage>
</organism>
<evidence type="ECO:0000313" key="2">
    <source>
        <dbReference type="EMBL" id="KAA6390082.1"/>
    </source>
</evidence>
<gene>
    <name evidence="2" type="ORF">EZS28_014392</name>
</gene>
<dbReference type="EMBL" id="SNRW01003351">
    <property type="protein sequence ID" value="KAA6390082.1"/>
    <property type="molecule type" value="Genomic_DNA"/>
</dbReference>
<reference evidence="2 3" key="1">
    <citation type="submission" date="2019-03" db="EMBL/GenBank/DDBJ databases">
        <title>Single cell metagenomics reveals metabolic interactions within the superorganism composed of flagellate Streblomastix strix and complex community of Bacteroidetes bacteria on its surface.</title>
        <authorList>
            <person name="Treitli S.C."/>
            <person name="Kolisko M."/>
            <person name="Husnik F."/>
            <person name="Keeling P."/>
            <person name="Hampl V."/>
        </authorList>
    </citation>
    <scope>NUCLEOTIDE SEQUENCE [LARGE SCALE GENOMIC DNA]</scope>
    <source>
        <strain evidence="2">ST1C</strain>
    </source>
</reference>
<evidence type="ECO:0000259" key="1">
    <source>
        <dbReference type="Pfam" id="PF05018"/>
    </source>
</evidence>
<comment type="caution">
    <text evidence="2">The sequence shown here is derived from an EMBL/GenBank/DDBJ whole genome shotgun (WGS) entry which is preliminary data.</text>
</comment>
<dbReference type="OrthoDB" id="10261083at2759"/>
<feature type="domain" description="CFA20" evidence="1">
    <location>
        <begin position="7"/>
        <end position="159"/>
    </location>
</feature>
<proteinExistence type="predicted"/>
<sequence length="245" mass="27105">MITLATELFSAHGSNPDASCKTTGKPRRVFDREAKSNVFNLSSANCRLQVPKDDKTSLNNPHQFLVLQICIPLTAQFSFQIGVSDSHGSKRRLIFSTALKDLCETPLHARIPLLDIKKGSWVNACFDISGFTKSVFRQGYNCMDIIEISPSVNLRKIFSLRTCPPPLGDDQIQSGIYPPGVVYTESIPTQQLFPAGVKYTTQLFWYEKTINTSISQAQGGIGVNIVGFNAAHAPIKYSIFNIRMA</sequence>
<dbReference type="AlphaFoldDB" id="A0A5J4W5Y4"/>
<dbReference type="Pfam" id="PF05018">
    <property type="entry name" value="CFA20_dom"/>
    <property type="match status" value="1"/>
</dbReference>
<name>A0A5J4W5Y4_9EUKA</name>
<dbReference type="Proteomes" id="UP000324800">
    <property type="component" value="Unassembled WGS sequence"/>
</dbReference>
<evidence type="ECO:0000313" key="3">
    <source>
        <dbReference type="Proteomes" id="UP000324800"/>
    </source>
</evidence>
<dbReference type="PANTHER" id="PTHR12458">
    <property type="entry name" value="ORF PROTEIN"/>
    <property type="match status" value="1"/>
</dbReference>
<accession>A0A5J4W5Y4</accession>
<protein>
    <recommendedName>
        <fullName evidence="1">CFA20 domain-containing protein</fullName>
    </recommendedName>
</protein>